<dbReference type="Proteomes" id="UP001056384">
    <property type="component" value="Chromosome 3"/>
</dbReference>
<keyword evidence="2" id="KW-1185">Reference proteome</keyword>
<organism evidence="1 2">
    <name type="scientific">Septoria linicola</name>
    <dbReference type="NCBI Taxonomy" id="215465"/>
    <lineage>
        <taxon>Eukaryota</taxon>
        <taxon>Fungi</taxon>
        <taxon>Dikarya</taxon>
        <taxon>Ascomycota</taxon>
        <taxon>Pezizomycotina</taxon>
        <taxon>Dothideomycetes</taxon>
        <taxon>Dothideomycetidae</taxon>
        <taxon>Mycosphaerellales</taxon>
        <taxon>Mycosphaerellaceae</taxon>
        <taxon>Septoria</taxon>
    </lineage>
</organism>
<proteinExistence type="predicted"/>
<sequence length="44" mass="5261">MGFETIELHEGVIDRLYEHKRNDVEHTVVPELRPRFGAVQWENL</sequence>
<protein>
    <submittedName>
        <fullName evidence="1">Uncharacterized protein</fullName>
    </submittedName>
</protein>
<evidence type="ECO:0000313" key="2">
    <source>
        <dbReference type="Proteomes" id="UP001056384"/>
    </source>
</evidence>
<name>A0A9Q9EI26_9PEZI</name>
<accession>A0A9Q9EI26</accession>
<dbReference type="AlphaFoldDB" id="A0A9Q9EI26"/>
<dbReference type="EMBL" id="CP099420">
    <property type="protein sequence ID" value="USW51585.1"/>
    <property type="molecule type" value="Genomic_DNA"/>
</dbReference>
<evidence type="ECO:0000313" key="1">
    <source>
        <dbReference type="EMBL" id="USW51585.1"/>
    </source>
</evidence>
<reference evidence="1" key="1">
    <citation type="submission" date="2022-06" db="EMBL/GenBank/DDBJ databases">
        <title>Complete genome sequences of two strains of the flax pathogen Septoria linicola.</title>
        <authorList>
            <person name="Lapalu N."/>
            <person name="Simon A."/>
            <person name="Demenou B."/>
            <person name="Paumier D."/>
            <person name="Guillot M.-P."/>
            <person name="Gout L."/>
            <person name="Valade R."/>
        </authorList>
    </citation>
    <scope>NUCLEOTIDE SEQUENCE</scope>
    <source>
        <strain evidence="1">SE15195</strain>
    </source>
</reference>
<gene>
    <name evidence="1" type="ORF">Slin15195_G049040</name>
</gene>